<dbReference type="GO" id="GO:0003863">
    <property type="term" value="F:branched-chain 2-oxo acid dehydrogenase activity"/>
    <property type="evidence" value="ECO:0007669"/>
    <property type="project" value="UniProtKB-EC"/>
</dbReference>
<gene>
    <name evidence="1" type="ORF">MGWOODY_Mmi2316</name>
</gene>
<reference evidence="1" key="1">
    <citation type="submission" date="2015-10" db="EMBL/GenBank/DDBJ databases">
        <authorList>
            <person name="Gilbert D.G."/>
        </authorList>
    </citation>
    <scope>NUCLEOTIDE SEQUENCE</scope>
</reference>
<dbReference type="EMBL" id="FAXC01000113">
    <property type="protein sequence ID" value="CUV08730.1"/>
    <property type="molecule type" value="Genomic_DNA"/>
</dbReference>
<protein>
    <submittedName>
        <fullName evidence="1">Branched-chain alpha-keto acid dehydrogenase, E1 component, alpha subunit / Branched-chain alpha-keto acid dehydrogenase, E1 component, beta subunit</fullName>
        <ecNumber evidence="1">1.2.4.4</ecNumber>
    </submittedName>
</protein>
<keyword evidence="1" id="KW-0560">Oxidoreductase</keyword>
<proteinExistence type="predicted"/>
<organism evidence="1">
    <name type="scientific">hydrothermal vent metagenome</name>
    <dbReference type="NCBI Taxonomy" id="652676"/>
    <lineage>
        <taxon>unclassified sequences</taxon>
        <taxon>metagenomes</taxon>
        <taxon>ecological metagenomes</taxon>
    </lineage>
</organism>
<sequence>MASVTNKRLTIKLHAAEDSFIPLGEAATVTLPSKESIIKHALGLVNG</sequence>
<evidence type="ECO:0000313" key="1">
    <source>
        <dbReference type="EMBL" id="CUV08730.1"/>
    </source>
</evidence>
<accession>A0A160VDY6</accession>
<dbReference type="AlphaFoldDB" id="A0A160VDY6"/>
<name>A0A160VDY6_9ZZZZ</name>
<dbReference type="EC" id="1.2.4.4" evidence="1"/>